<sequence>MLLADDEELTEGLRQESASKRLGAHTKSMGFKLGDWVELSQNAEPRGRTRTLGTVLFRVQQAGVTERGLQETGDEQQRSQDQAEKSGPGEQTGTRNAEAEVVVRDRRLVCLPGDRRCRQVRGKQVQQQEVRQGDPPADGRLGKERGEGGGQVEDRIGRRGEERRGEERRGEERGRGEERERGEKQKNYTRISITSLLDEERKGEERRGNHDPVE</sequence>
<evidence type="ECO:0000313" key="3">
    <source>
        <dbReference type="Proteomes" id="UP000324091"/>
    </source>
</evidence>
<protein>
    <submittedName>
        <fullName evidence="2">Uncharacterized protein</fullName>
    </submittedName>
</protein>
<name>A0A5C6NPY4_9TELE</name>
<dbReference type="EMBL" id="RHFK02000010">
    <property type="protein sequence ID" value="TWW69293.1"/>
    <property type="molecule type" value="Genomic_DNA"/>
</dbReference>
<organism evidence="2 3">
    <name type="scientific">Takifugu flavidus</name>
    <name type="common">sansaifugu</name>
    <dbReference type="NCBI Taxonomy" id="433684"/>
    <lineage>
        <taxon>Eukaryota</taxon>
        <taxon>Metazoa</taxon>
        <taxon>Chordata</taxon>
        <taxon>Craniata</taxon>
        <taxon>Vertebrata</taxon>
        <taxon>Euteleostomi</taxon>
        <taxon>Actinopterygii</taxon>
        <taxon>Neopterygii</taxon>
        <taxon>Teleostei</taxon>
        <taxon>Neoteleostei</taxon>
        <taxon>Acanthomorphata</taxon>
        <taxon>Eupercaria</taxon>
        <taxon>Tetraodontiformes</taxon>
        <taxon>Tetradontoidea</taxon>
        <taxon>Tetraodontidae</taxon>
        <taxon>Takifugu</taxon>
    </lineage>
</organism>
<accession>A0A5C6NPY4</accession>
<feature type="compositionally biased region" description="Acidic residues" evidence="1">
    <location>
        <begin position="1"/>
        <end position="10"/>
    </location>
</feature>
<reference evidence="2 3" key="1">
    <citation type="submission" date="2019-04" db="EMBL/GenBank/DDBJ databases">
        <title>Chromosome genome assembly for Takifugu flavidus.</title>
        <authorList>
            <person name="Xiao S."/>
        </authorList>
    </citation>
    <scope>NUCLEOTIDE SEQUENCE [LARGE SCALE GENOMIC DNA]</scope>
    <source>
        <strain evidence="2">HTHZ2018</strain>
        <tissue evidence="2">Muscle</tissue>
    </source>
</reference>
<feature type="compositionally biased region" description="Basic and acidic residues" evidence="1">
    <location>
        <begin position="140"/>
        <end position="186"/>
    </location>
</feature>
<feature type="region of interest" description="Disordered" evidence="1">
    <location>
        <begin position="63"/>
        <end position="99"/>
    </location>
</feature>
<feature type="region of interest" description="Disordered" evidence="1">
    <location>
        <begin position="115"/>
        <end position="214"/>
    </location>
</feature>
<evidence type="ECO:0000256" key="1">
    <source>
        <dbReference type="SAM" id="MobiDB-lite"/>
    </source>
</evidence>
<feature type="compositionally biased region" description="Basic and acidic residues" evidence="1">
    <location>
        <begin position="75"/>
        <end position="84"/>
    </location>
</feature>
<gene>
    <name evidence="2" type="ORF">D4764_18G0000990</name>
</gene>
<comment type="caution">
    <text evidence="2">The sequence shown here is derived from an EMBL/GenBank/DDBJ whole genome shotgun (WGS) entry which is preliminary data.</text>
</comment>
<keyword evidence="3" id="KW-1185">Reference proteome</keyword>
<evidence type="ECO:0000313" key="2">
    <source>
        <dbReference type="EMBL" id="TWW69293.1"/>
    </source>
</evidence>
<dbReference type="AlphaFoldDB" id="A0A5C6NPY4"/>
<proteinExistence type="predicted"/>
<feature type="compositionally biased region" description="Basic and acidic residues" evidence="1">
    <location>
        <begin position="198"/>
        <end position="214"/>
    </location>
</feature>
<feature type="region of interest" description="Disordered" evidence="1">
    <location>
        <begin position="1"/>
        <end position="21"/>
    </location>
</feature>
<dbReference type="Proteomes" id="UP000324091">
    <property type="component" value="Chromosome 18"/>
</dbReference>